<dbReference type="RefSeq" id="WP_309967949.1">
    <property type="nucleotide sequence ID" value="NZ_JAVDWH010000001.1"/>
</dbReference>
<dbReference type="SUPFAM" id="SSF54862">
    <property type="entry name" value="4Fe-4S ferredoxins"/>
    <property type="match status" value="1"/>
</dbReference>
<organism evidence="8 9">
    <name type="scientific">Aeromicrobium panaciterrae</name>
    <dbReference type="NCBI Taxonomy" id="363861"/>
    <lineage>
        <taxon>Bacteria</taxon>
        <taxon>Bacillati</taxon>
        <taxon>Actinomycetota</taxon>
        <taxon>Actinomycetes</taxon>
        <taxon>Propionibacteriales</taxon>
        <taxon>Nocardioidaceae</taxon>
        <taxon>Aeromicrobium</taxon>
    </lineage>
</organism>
<keyword evidence="2" id="KW-0813">Transport</keyword>
<dbReference type="EMBL" id="JAVDWH010000001">
    <property type="protein sequence ID" value="MDR7086332.1"/>
    <property type="molecule type" value="Genomic_DNA"/>
</dbReference>
<name>A0ABU1UME3_9ACTN</name>
<keyword evidence="6" id="KW-0411">Iron-sulfur</keyword>
<comment type="caution">
    <text evidence="8">The sequence shown here is derived from an EMBL/GenBank/DDBJ whole genome shotgun (WGS) entry which is preliminary data.</text>
</comment>
<sequence length="74" mass="8082">MKVVADTSVCQGHQLCQGEAPDVFGFDEDADVVVVLEQHPEESRRADVTAAVKYCPAFALSIEETLSKEEEVDV</sequence>
<gene>
    <name evidence="8" type="ORF">J2X11_001171</name>
</gene>
<accession>A0ABU1UME3</accession>
<dbReference type="PANTHER" id="PTHR36923:SF3">
    <property type="entry name" value="FERREDOXIN"/>
    <property type="match status" value="1"/>
</dbReference>
<keyword evidence="9" id="KW-1185">Reference proteome</keyword>
<keyword evidence="4" id="KW-0249">Electron transport</keyword>
<dbReference type="InterPro" id="IPR051269">
    <property type="entry name" value="Fe-S_cluster_ET"/>
</dbReference>
<evidence type="ECO:0000256" key="5">
    <source>
        <dbReference type="ARBA" id="ARBA00023004"/>
    </source>
</evidence>
<evidence type="ECO:0000256" key="3">
    <source>
        <dbReference type="ARBA" id="ARBA00022723"/>
    </source>
</evidence>
<evidence type="ECO:0000256" key="4">
    <source>
        <dbReference type="ARBA" id="ARBA00022982"/>
    </source>
</evidence>
<keyword evidence="7" id="KW-0003">3Fe-4S</keyword>
<comment type="cofactor">
    <cofactor evidence="1">
        <name>[3Fe-4S] cluster</name>
        <dbReference type="ChEBI" id="CHEBI:21137"/>
    </cofactor>
</comment>
<evidence type="ECO:0000256" key="6">
    <source>
        <dbReference type="ARBA" id="ARBA00023014"/>
    </source>
</evidence>
<dbReference type="Pfam" id="PF13370">
    <property type="entry name" value="Fer4_13"/>
    <property type="match status" value="1"/>
</dbReference>
<evidence type="ECO:0000313" key="9">
    <source>
        <dbReference type="Proteomes" id="UP001257739"/>
    </source>
</evidence>
<keyword evidence="3" id="KW-0479">Metal-binding</keyword>
<protein>
    <submittedName>
        <fullName evidence="8">Ferredoxin</fullName>
    </submittedName>
</protein>
<proteinExistence type="predicted"/>
<dbReference type="Gene3D" id="3.30.70.20">
    <property type="match status" value="1"/>
</dbReference>
<evidence type="ECO:0000313" key="8">
    <source>
        <dbReference type="EMBL" id="MDR7086332.1"/>
    </source>
</evidence>
<dbReference type="PANTHER" id="PTHR36923">
    <property type="entry name" value="FERREDOXIN"/>
    <property type="match status" value="1"/>
</dbReference>
<reference evidence="8 9" key="1">
    <citation type="submission" date="2023-07" db="EMBL/GenBank/DDBJ databases">
        <title>Sorghum-associated microbial communities from plants grown in Nebraska, USA.</title>
        <authorList>
            <person name="Schachtman D."/>
        </authorList>
    </citation>
    <scope>NUCLEOTIDE SEQUENCE [LARGE SCALE GENOMIC DNA]</scope>
    <source>
        <strain evidence="8 9">BE248</strain>
    </source>
</reference>
<evidence type="ECO:0000256" key="2">
    <source>
        <dbReference type="ARBA" id="ARBA00022448"/>
    </source>
</evidence>
<dbReference type="Proteomes" id="UP001257739">
    <property type="component" value="Unassembled WGS sequence"/>
</dbReference>
<evidence type="ECO:0000256" key="7">
    <source>
        <dbReference type="ARBA" id="ARBA00023291"/>
    </source>
</evidence>
<keyword evidence="5" id="KW-0408">Iron</keyword>
<evidence type="ECO:0000256" key="1">
    <source>
        <dbReference type="ARBA" id="ARBA00001927"/>
    </source>
</evidence>